<name>A0A8T2NZD2_9TELE</name>
<sequence>MSSERQQTGVVGHTWSNPLHELTCKGREQQGEVRLSTGLTLIGARRQREHVPYAVRENRGTCMNMRWRTLLQKVLVLGLLQETLCSTEVLLSVQEEQPEDVEIGTISHHFTPPFWLLTPSELVRLDERTGELYTTAQPIDREALCPLPAAKEACLIQLLALAGPDEEIVKVAVEIEDINDNTPTFPGDQICLSVPEDITVGTRFPLDDQAQDDDAGSNGELRYHLEGADGFFSTDDEGSSLVVIVRRPLDRETRDTYQLTVVASDRGIPSQSATVPLVVKVTDVNDNCPTFPASSPKTAAVRADAPTGTMVASVKALDPDLGPNAAIKYSFSPRISDGAKALFTLDSYSGLISLHGSINRDGPTEHVLRVEASGPSCPPAVMEVTVSLLPATVWGPVMKIRYIADYRDGVILIEENQPPTVLAIIELEEASPVKGAPSIAGGVPFSLRPQNGNYLLLTSEPLDYEKEREYHVSVAVHDGRLPGGREEMVIRALVQDVNDNAPQFEMPHYQLNVEENNEPGVTLVQVRATDLDSWQNGEVTYRLGADVAAMFSIDPATGRLSALVTLDREQQEFHNFTILARDNGRPFLESTTMISVRVLDQNDNEPVFTTADFIFFIPENFPRLGQVGMVGVRDSDAGANGQVEVQVLNGSGPFVMDNARGTLRCVTEVDRERQDHYELWLLANDGGRPPRSASVHVTIFVEDVNDNRPRVILPASNLSCLTVSPSTPAGATVAKIYAVDEDSGINSDISYRVAASEPRGPSPFQIDARSGNITLGQRLLLRDHGLHHLFIVVSDGGEPTPLQSTVWVNLLVNDTLEPCHLSAVPVPVLSPYTHLPPRKPVCEADQSDARYARTMLFISLGLMAFSASLFAGSLILFIKQMAIRRKNSQGKLASKGSEIPLKLRETYSAVDWTDMQ</sequence>
<comment type="caution">
    <text evidence="14">The sequence shown here is derived from an EMBL/GenBank/DDBJ whole genome shotgun (WGS) entry which is preliminary data.</text>
</comment>
<dbReference type="AlphaFoldDB" id="A0A8T2NZD2"/>
<keyword evidence="9 12" id="KW-0472">Membrane</keyword>
<dbReference type="GO" id="GO:0005509">
    <property type="term" value="F:calcium ion binding"/>
    <property type="evidence" value="ECO:0007669"/>
    <property type="project" value="UniProtKB-UniRule"/>
</dbReference>
<keyword evidence="15" id="KW-1185">Reference proteome</keyword>
<keyword evidence="10" id="KW-0325">Glycoprotein</keyword>
<evidence type="ECO:0000256" key="9">
    <source>
        <dbReference type="ARBA" id="ARBA00023136"/>
    </source>
</evidence>
<feature type="transmembrane region" description="Helical" evidence="12">
    <location>
        <begin position="855"/>
        <end position="878"/>
    </location>
</feature>
<evidence type="ECO:0000259" key="13">
    <source>
        <dbReference type="PROSITE" id="PS50268"/>
    </source>
</evidence>
<evidence type="ECO:0000256" key="12">
    <source>
        <dbReference type="SAM" id="Phobius"/>
    </source>
</evidence>
<evidence type="ECO:0000256" key="11">
    <source>
        <dbReference type="PROSITE-ProRule" id="PRU00043"/>
    </source>
</evidence>
<evidence type="ECO:0000256" key="1">
    <source>
        <dbReference type="ARBA" id="ARBA00004251"/>
    </source>
</evidence>
<keyword evidence="6 11" id="KW-0106">Calcium</keyword>
<feature type="domain" description="Cadherin" evidence="13">
    <location>
        <begin position="124"/>
        <end position="185"/>
    </location>
</feature>
<evidence type="ECO:0000256" key="10">
    <source>
        <dbReference type="ARBA" id="ARBA00023180"/>
    </source>
</evidence>
<dbReference type="FunFam" id="2.60.40.60:FF:000016">
    <property type="entry name" value="Protocadherin 9"/>
    <property type="match status" value="1"/>
</dbReference>
<dbReference type="FunFam" id="2.60.40.60:FF:000020">
    <property type="entry name" value="Dachsous cadherin-related 1b"/>
    <property type="match status" value="1"/>
</dbReference>
<protein>
    <recommendedName>
        <fullName evidence="13">Cadherin domain-containing protein</fullName>
    </recommendedName>
</protein>
<dbReference type="SMART" id="SM00112">
    <property type="entry name" value="CA"/>
    <property type="match status" value="7"/>
</dbReference>
<dbReference type="Proteomes" id="UP000824540">
    <property type="component" value="Unassembled WGS sequence"/>
</dbReference>
<feature type="domain" description="Cadherin" evidence="13">
    <location>
        <begin position="193"/>
        <end position="291"/>
    </location>
</feature>
<dbReference type="InterPro" id="IPR015919">
    <property type="entry name" value="Cadherin-like_sf"/>
</dbReference>
<keyword evidence="5" id="KW-0677">Repeat</keyword>
<organism evidence="14 15">
    <name type="scientific">Albula glossodonta</name>
    <name type="common">roundjaw bonefish</name>
    <dbReference type="NCBI Taxonomy" id="121402"/>
    <lineage>
        <taxon>Eukaryota</taxon>
        <taxon>Metazoa</taxon>
        <taxon>Chordata</taxon>
        <taxon>Craniata</taxon>
        <taxon>Vertebrata</taxon>
        <taxon>Euteleostomi</taxon>
        <taxon>Actinopterygii</taxon>
        <taxon>Neopterygii</taxon>
        <taxon>Teleostei</taxon>
        <taxon>Albuliformes</taxon>
        <taxon>Albulidae</taxon>
        <taxon>Albula</taxon>
    </lineage>
</organism>
<keyword evidence="7" id="KW-0130">Cell adhesion</keyword>
<evidence type="ECO:0000256" key="5">
    <source>
        <dbReference type="ARBA" id="ARBA00022737"/>
    </source>
</evidence>
<dbReference type="PANTHER" id="PTHR24028">
    <property type="entry name" value="CADHERIN-87A"/>
    <property type="match status" value="1"/>
</dbReference>
<evidence type="ECO:0000256" key="4">
    <source>
        <dbReference type="ARBA" id="ARBA00022729"/>
    </source>
</evidence>
<evidence type="ECO:0000256" key="6">
    <source>
        <dbReference type="ARBA" id="ARBA00022837"/>
    </source>
</evidence>
<dbReference type="CDD" id="cd11304">
    <property type="entry name" value="Cadherin_repeat"/>
    <property type="match status" value="7"/>
</dbReference>
<dbReference type="InterPro" id="IPR050174">
    <property type="entry name" value="Protocadherin/Cadherin-CA"/>
</dbReference>
<evidence type="ECO:0000313" key="15">
    <source>
        <dbReference type="Proteomes" id="UP000824540"/>
    </source>
</evidence>
<dbReference type="Pfam" id="PF00028">
    <property type="entry name" value="Cadherin"/>
    <property type="match status" value="5"/>
</dbReference>
<evidence type="ECO:0000313" key="14">
    <source>
        <dbReference type="EMBL" id="KAG9341737.1"/>
    </source>
</evidence>
<dbReference type="SUPFAM" id="SSF49313">
    <property type="entry name" value="Cadherin-like"/>
    <property type="match status" value="6"/>
</dbReference>
<comment type="subcellular location">
    <subcellularLocation>
        <location evidence="1">Cell membrane</location>
        <topology evidence="1">Single-pass type I membrane protein</topology>
    </subcellularLocation>
</comment>
<keyword evidence="8 12" id="KW-1133">Transmembrane helix</keyword>
<keyword evidence="4" id="KW-0732">Signal</keyword>
<feature type="domain" description="Cadherin" evidence="13">
    <location>
        <begin position="293"/>
        <end position="504"/>
    </location>
</feature>
<dbReference type="PRINTS" id="PR00205">
    <property type="entry name" value="CADHERIN"/>
</dbReference>
<accession>A0A8T2NZD2</accession>
<evidence type="ECO:0000256" key="2">
    <source>
        <dbReference type="ARBA" id="ARBA00022475"/>
    </source>
</evidence>
<dbReference type="GO" id="GO:0005886">
    <property type="term" value="C:plasma membrane"/>
    <property type="evidence" value="ECO:0007669"/>
    <property type="project" value="UniProtKB-SubCell"/>
</dbReference>
<reference evidence="14" key="1">
    <citation type="thesis" date="2021" institute="BYU ScholarsArchive" country="Provo, UT, USA">
        <title>Applications of and Algorithms for Genome Assembly and Genomic Analyses with an Emphasis on Marine Teleosts.</title>
        <authorList>
            <person name="Pickett B.D."/>
        </authorList>
    </citation>
    <scope>NUCLEOTIDE SEQUENCE</scope>
    <source>
        <strain evidence="14">HI-2016</strain>
    </source>
</reference>
<feature type="domain" description="Cadherin" evidence="13">
    <location>
        <begin position="609"/>
        <end position="711"/>
    </location>
</feature>
<dbReference type="PROSITE" id="PS50268">
    <property type="entry name" value="CADHERIN_2"/>
    <property type="match status" value="6"/>
</dbReference>
<feature type="domain" description="Cadherin" evidence="13">
    <location>
        <begin position="722"/>
        <end position="829"/>
    </location>
</feature>
<dbReference type="FunFam" id="2.60.40.60:FF:000005">
    <property type="entry name" value="Protocadherin 9"/>
    <property type="match status" value="1"/>
</dbReference>
<dbReference type="InterPro" id="IPR002126">
    <property type="entry name" value="Cadherin-like_dom"/>
</dbReference>
<dbReference type="EMBL" id="JAFBMS010000033">
    <property type="protein sequence ID" value="KAG9341737.1"/>
    <property type="molecule type" value="Genomic_DNA"/>
</dbReference>
<dbReference type="PANTHER" id="PTHR24028:SF146">
    <property type="entry name" value="CADHERIN 96CB, ISOFORM D-RELATED"/>
    <property type="match status" value="1"/>
</dbReference>
<dbReference type="Gene3D" id="2.60.40.60">
    <property type="entry name" value="Cadherins"/>
    <property type="match status" value="7"/>
</dbReference>
<dbReference type="FunFam" id="2.60.40.60:FF:000007">
    <property type="entry name" value="Protocadherin alpha 2"/>
    <property type="match status" value="1"/>
</dbReference>
<evidence type="ECO:0000256" key="8">
    <source>
        <dbReference type="ARBA" id="ARBA00022989"/>
    </source>
</evidence>
<dbReference type="OrthoDB" id="6252479at2759"/>
<evidence type="ECO:0000256" key="3">
    <source>
        <dbReference type="ARBA" id="ARBA00022692"/>
    </source>
</evidence>
<keyword evidence="2" id="KW-1003">Cell membrane</keyword>
<dbReference type="GO" id="GO:0007156">
    <property type="term" value="P:homophilic cell adhesion via plasma membrane adhesion molecules"/>
    <property type="evidence" value="ECO:0007669"/>
    <property type="project" value="InterPro"/>
</dbReference>
<keyword evidence="3 12" id="KW-0812">Transmembrane</keyword>
<evidence type="ECO:0000256" key="7">
    <source>
        <dbReference type="ARBA" id="ARBA00022889"/>
    </source>
</evidence>
<dbReference type="InterPro" id="IPR020894">
    <property type="entry name" value="Cadherin_CS"/>
</dbReference>
<gene>
    <name evidence="14" type="ORF">JZ751_018801</name>
</gene>
<feature type="domain" description="Cadherin" evidence="13">
    <location>
        <begin position="505"/>
        <end position="608"/>
    </location>
</feature>
<dbReference type="PROSITE" id="PS00232">
    <property type="entry name" value="CADHERIN_1"/>
    <property type="match status" value="2"/>
</dbReference>
<dbReference type="GO" id="GO:0009653">
    <property type="term" value="P:anatomical structure morphogenesis"/>
    <property type="evidence" value="ECO:0007669"/>
    <property type="project" value="UniProtKB-ARBA"/>
</dbReference>
<proteinExistence type="predicted"/>